<feature type="compositionally biased region" description="Basic and acidic residues" evidence="1">
    <location>
        <begin position="145"/>
        <end position="168"/>
    </location>
</feature>
<feature type="compositionally biased region" description="Polar residues" evidence="1">
    <location>
        <begin position="372"/>
        <end position="387"/>
    </location>
</feature>
<feature type="compositionally biased region" description="Basic and acidic residues" evidence="1">
    <location>
        <begin position="36"/>
        <end position="46"/>
    </location>
</feature>
<reference evidence="2 3" key="1">
    <citation type="submission" date="2024-05" db="EMBL/GenBank/DDBJ databases">
        <title>The nuclear and mitochondrial genome assemblies of Tetragonisca angustula (Apidae: Meliponini), a tiny yet remarkable pollinator in the Neotropics.</title>
        <authorList>
            <person name="Ferrari R."/>
            <person name="Ricardo P.C."/>
            <person name="Dias F.C."/>
            <person name="Araujo N.S."/>
            <person name="Soares D.O."/>
            <person name="Zhou Q.-S."/>
            <person name="Zhu C.-D."/>
            <person name="Coutinho L."/>
            <person name="Airas M.C."/>
            <person name="Batista T.M."/>
        </authorList>
    </citation>
    <scope>NUCLEOTIDE SEQUENCE [LARGE SCALE GENOMIC DNA]</scope>
    <source>
        <strain evidence="2">ASF017062</strain>
        <tissue evidence="2">Abdomen</tissue>
    </source>
</reference>
<feature type="compositionally biased region" description="Low complexity" evidence="1">
    <location>
        <begin position="436"/>
        <end position="449"/>
    </location>
</feature>
<feature type="compositionally biased region" description="Low complexity" evidence="1">
    <location>
        <begin position="96"/>
        <end position="114"/>
    </location>
</feature>
<feature type="compositionally biased region" description="Polar residues" evidence="1">
    <location>
        <begin position="914"/>
        <end position="923"/>
    </location>
</feature>
<comment type="caution">
    <text evidence="2">The sequence shown here is derived from an EMBL/GenBank/DDBJ whole genome shotgun (WGS) entry which is preliminary data.</text>
</comment>
<feature type="compositionally biased region" description="Basic and acidic residues" evidence="1">
    <location>
        <begin position="501"/>
        <end position="511"/>
    </location>
</feature>
<evidence type="ECO:0008006" key="4">
    <source>
        <dbReference type="Google" id="ProtNLM"/>
    </source>
</evidence>
<organism evidence="2 3">
    <name type="scientific">Tetragonisca angustula</name>
    <dbReference type="NCBI Taxonomy" id="166442"/>
    <lineage>
        <taxon>Eukaryota</taxon>
        <taxon>Metazoa</taxon>
        <taxon>Ecdysozoa</taxon>
        <taxon>Arthropoda</taxon>
        <taxon>Hexapoda</taxon>
        <taxon>Insecta</taxon>
        <taxon>Pterygota</taxon>
        <taxon>Neoptera</taxon>
        <taxon>Endopterygota</taxon>
        <taxon>Hymenoptera</taxon>
        <taxon>Apocrita</taxon>
        <taxon>Aculeata</taxon>
        <taxon>Apoidea</taxon>
        <taxon>Anthophila</taxon>
        <taxon>Apidae</taxon>
        <taxon>Tetragonisca</taxon>
    </lineage>
</organism>
<keyword evidence="3" id="KW-1185">Reference proteome</keyword>
<evidence type="ECO:0000313" key="2">
    <source>
        <dbReference type="EMBL" id="KAK9307861.1"/>
    </source>
</evidence>
<proteinExistence type="predicted"/>
<feature type="compositionally biased region" description="Pro residues" evidence="1">
    <location>
        <begin position="303"/>
        <end position="313"/>
    </location>
</feature>
<gene>
    <name evidence="2" type="ORF">QLX08_001930</name>
</gene>
<feature type="compositionally biased region" description="Polar residues" evidence="1">
    <location>
        <begin position="1001"/>
        <end position="1025"/>
    </location>
</feature>
<feature type="region of interest" description="Disordered" evidence="1">
    <location>
        <begin position="570"/>
        <end position="589"/>
    </location>
</feature>
<feature type="region of interest" description="Disordered" evidence="1">
    <location>
        <begin position="1"/>
        <end position="328"/>
    </location>
</feature>
<feature type="compositionally biased region" description="Polar residues" evidence="1">
    <location>
        <begin position="937"/>
        <end position="952"/>
    </location>
</feature>
<feature type="compositionally biased region" description="Basic and acidic residues" evidence="1">
    <location>
        <begin position="245"/>
        <end position="262"/>
    </location>
</feature>
<feature type="compositionally biased region" description="Basic and acidic residues" evidence="1">
    <location>
        <begin position="570"/>
        <end position="583"/>
    </location>
</feature>
<feature type="compositionally biased region" description="Low complexity" evidence="1">
    <location>
        <begin position="314"/>
        <end position="328"/>
    </location>
</feature>
<name>A0AAW1ADT0_9HYME</name>
<feature type="region of interest" description="Disordered" evidence="1">
    <location>
        <begin position="993"/>
        <end position="1046"/>
    </location>
</feature>
<dbReference type="AlphaFoldDB" id="A0AAW1ADT0"/>
<feature type="compositionally biased region" description="Basic and acidic residues" evidence="1">
    <location>
        <begin position="58"/>
        <end position="93"/>
    </location>
</feature>
<accession>A0AAW1ADT0</accession>
<dbReference type="EMBL" id="JAWNGG020000025">
    <property type="protein sequence ID" value="KAK9307861.1"/>
    <property type="molecule type" value="Genomic_DNA"/>
</dbReference>
<feature type="region of interest" description="Disordered" evidence="1">
    <location>
        <begin position="340"/>
        <end position="511"/>
    </location>
</feature>
<feature type="compositionally biased region" description="Low complexity" evidence="1">
    <location>
        <begin position="196"/>
        <end position="213"/>
    </location>
</feature>
<evidence type="ECO:0000313" key="3">
    <source>
        <dbReference type="Proteomes" id="UP001432146"/>
    </source>
</evidence>
<dbReference type="Proteomes" id="UP001432146">
    <property type="component" value="Unassembled WGS sequence"/>
</dbReference>
<protein>
    <recommendedName>
        <fullName evidence="4">A-kinase anchor protein 200</fullName>
    </recommendedName>
</protein>
<evidence type="ECO:0000256" key="1">
    <source>
        <dbReference type="SAM" id="MobiDB-lite"/>
    </source>
</evidence>
<feature type="region of interest" description="Disordered" evidence="1">
    <location>
        <begin position="836"/>
        <end position="952"/>
    </location>
</feature>
<sequence length="1115" mass="118935">MGARQSRRSVDITTTPKKEGLPAEGGVGDAAAPGDGKLERIEEADTKPTTNGIAPHTDVAEDKDKDKDDATEKDKDKEKQEEVVKAEEAKQESAGESPAETAAEVTTPTEGTPASPNTATSPESKETKKKEKMKKKWSFRSISFSKKDKNKPAREEAPKNGDVTKEEPLAEGGEEAENGSATAGSPLEEKSAVSSPTAENEAAPVAAAPTPSTETKEESAASATSSPAEDKTEEPTPSAPTPVPVEEKKEEVEKVEAEKKVVEVSPAGGQFVPDPVEVSVFRVQTVATPSSIIERKTSEDIPSLPPSSPPPTPIDSSPLQQAQQAAATATALAEALKLPAEAADKDLITPSTLSSLCPERNDPSTPAAESLDATSIQRPPSSSFVDEQQQQQQQQQQQPPRTESTLVPPSVEALPVVDTGASNLADEATKNLESLNAGDGDNAATDNAAEVVDALPPLESDANSLSGVPVDRLESPSSESSVNRKLVTEAPLSEESNEVEGSTRELGVDENVERSCDASLPEKMQVVEQPLLLSSEIGDLEGGRSIENETSEVVVVLENVMQEDFVACEREKTPESVNTKERDEESVEEVVGSNQILREEMEQAEEAAVIDPPVLTVDAIVESEEGPVPISEEIVVEAKPAVVIPEDEEVTETVEEVANADACISRIDAGTVPVIPDVVEDKLETETEHDVVVPTEEIFISEVSEKSEDSFVSNEAMIDPVPPVIDLAIENVADKAADVPEMTRNEEESMPPPLPESPMPLTPQEKFYSESVIIADDSNAVPSPVVHVEPQILDVKDTQEVDGSPFSLPPQHMDQTSECFIADIPVPQVDNEASLKISDSPTCPVNEKAVYLPSETQTNSSSSRYSSLMDDLPPAPDDTIQQSDSFKYPLPPEELSCSFSMPEVSSELPVPDENASSLRNPTETLPIPPRSPSPLSNVSITSGLTTSTKDSSQTLLYDDQSNREFKMESVSISLNSYNESDIELKERLAESLAETEKQEESSVSCQLSNNATSSATIQEIHQSTPEPEVPVENNLARDSTTESSADAIKVTTPAVPSEIPASSPPSAPAITEDVASVAKAIEEIDISDKAVAAATIECNTNEIIAEAHYQNNINE</sequence>
<feature type="compositionally biased region" description="Low complexity" evidence="1">
    <location>
        <begin position="388"/>
        <end position="398"/>
    </location>
</feature>